<proteinExistence type="predicted"/>
<evidence type="ECO:0000256" key="1">
    <source>
        <dbReference type="SAM" id="MobiDB-lite"/>
    </source>
</evidence>
<organism evidence="2 3">
    <name type="scientific">Actinidia rufa</name>
    <dbReference type="NCBI Taxonomy" id="165716"/>
    <lineage>
        <taxon>Eukaryota</taxon>
        <taxon>Viridiplantae</taxon>
        <taxon>Streptophyta</taxon>
        <taxon>Embryophyta</taxon>
        <taxon>Tracheophyta</taxon>
        <taxon>Spermatophyta</taxon>
        <taxon>Magnoliopsida</taxon>
        <taxon>eudicotyledons</taxon>
        <taxon>Gunneridae</taxon>
        <taxon>Pentapetalae</taxon>
        <taxon>asterids</taxon>
        <taxon>Ericales</taxon>
        <taxon>Actinidiaceae</taxon>
        <taxon>Actinidia</taxon>
    </lineage>
</organism>
<feature type="compositionally biased region" description="Low complexity" evidence="1">
    <location>
        <begin position="87"/>
        <end position="101"/>
    </location>
</feature>
<feature type="compositionally biased region" description="Acidic residues" evidence="1">
    <location>
        <begin position="111"/>
        <end position="131"/>
    </location>
</feature>
<sequence>MYEGNHYLHLWKPNQPQTRLVTDSPDKDSYLSDFIWVSSQWEFQIDDHGHFSFSRYRGYILVDKVNDLIDDTTAKLKRLKEEAEGESTGSNGSSSSSSSNSWDIDLRAVSEEEDEGDEGDNLGYNSEEEVDMAPKHRVLEKKGHRGRAFETDHRSYSCSSQSGKELAEEDSEGFRGRLIMMGAQLHRRRMPFMLVTSSDHPTWNAPALPVVPLDPPAVYSPILLIDLNEEGYANQLVEEEESDNVVVALTDELTGGKGVGPWELKAWKPRGKICLKSSLFEYFS</sequence>
<feature type="region of interest" description="Disordered" evidence="1">
    <location>
        <begin position="79"/>
        <end position="171"/>
    </location>
</feature>
<dbReference type="EMBL" id="BJWL01000462">
    <property type="protein sequence ID" value="GFS46132.1"/>
    <property type="molecule type" value="Genomic_DNA"/>
</dbReference>
<evidence type="ECO:0000313" key="3">
    <source>
        <dbReference type="Proteomes" id="UP000585474"/>
    </source>
</evidence>
<evidence type="ECO:0000313" key="2">
    <source>
        <dbReference type="EMBL" id="GFS46132.1"/>
    </source>
</evidence>
<reference evidence="3" key="1">
    <citation type="submission" date="2019-07" db="EMBL/GenBank/DDBJ databases">
        <title>De Novo Assembly of kiwifruit Actinidia rufa.</title>
        <authorList>
            <person name="Sugita-Konishi S."/>
            <person name="Sato K."/>
            <person name="Mori E."/>
            <person name="Abe Y."/>
            <person name="Kisaki G."/>
            <person name="Hamano K."/>
            <person name="Suezawa K."/>
            <person name="Otani M."/>
            <person name="Fukuda T."/>
            <person name="Manabe T."/>
            <person name="Gomi K."/>
            <person name="Tabuchi M."/>
            <person name="Akimitsu K."/>
            <person name="Kataoka I."/>
        </authorList>
    </citation>
    <scope>NUCLEOTIDE SEQUENCE [LARGE SCALE GENOMIC DNA]</scope>
    <source>
        <strain evidence="3">cv. Fuchu</strain>
    </source>
</reference>
<keyword evidence="3" id="KW-1185">Reference proteome</keyword>
<protein>
    <submittedName>
        <fullName evidence="2">Uncharacterized protein</fullName>
    </submittedName>
</protein>
<accession>A0A7J0DZR4</accession>
<dbReference type="AlphaFoldDB" id="A0A7J0DZR4"/>
<gene>
    <name evidence="2" type="ORF">Acr_00g0100300</name>
</gene>
<dbReference type="Proteomes" id="UP000585474">
    <property type="component" value="Unassembled WGS sequence"/>
</dbReference>
<comment type="caution">
    <text evidence="2">The sequence shown here is derived from an EMBL/GenBank/DDBJ whole genome shotgun (WGS) entry which is preliminary data.</text>
</comment>
<name>A0A7J0DZR4_9ERIC</name>
<feature type="compositionally biased region" description="Basic residues" evidence="1">
    <location>
        <begin position="135"/>
        <end position="146"/>
    </location>
</feature>